<protein>
    <recommendedName>
        <fullName evidence="2">Pyridoxal phosphate homeostasis protein</fullName>
        <shortName evidence="2">PLP homeostasis protein</shortName>
    </recommendedName>
</protein>
<evidence type="ECO:0000313" key="9">
    <source>
        <dbReference type="Proteomes" id="UP000254040"/>
    </source>
</evidence>
<comment type="cofactor">
    <cofactor evidence="3">
        <name>pyridoxal 5'-phosphate</name>
        <dbReference type="ChEBI" id="CHEBI:597326"/>
    </cofactor>
</comment>
<dbReference type="AlphaFoldDB" id="A0A378JUA7"/>
<evidence type="ECO:0000256" key="3">
    <source>
        <dbReference type="PIRSR" id="PIRSR004848-1"/>
    </source>
</evidence>
<feature type="domain" description="Alanine racemase N-terminal" evidence="5">
    <location>
        <begin position="23"/>
        <end position="225"/>
    </location>
</feature>
<dbReference type="PROSITE" id="PS01211">
    <property type="entry name" value="UPF0001"/>
    <property type="match status" value="1"/>
</dbReference>
<gene>
    <name evidence="7" type="primary">yggS</name>
    <name evidence="6" type="ORF">Lmor_2602</name>
    <name evidence="7" type="ORF">NCTC12239_01115</name>
</gene>
<dbReference type="InterPro" id="IPR029066">
    <property type="entry name" value="PLP-binding_barrel"/>
</dbReference>
<comment type="function">
    <text evidence="2">Pyridoxal 5'-phosphate (PLP)-binding protein, which is involved in PLP homeostasis.</text>
</comment>
<evidence type="ECO:0000256" key="1">
    <source>
        <dbReference type="ARBA" id="ARBA00022898"/>
    </source>
</evidence>
<dbReference type="Proteomes" id="UP000254040">
    <property type="component" value="Unassembled WGS sequence"/>
</dbReference>
<comment type="similarity">
    <text evidence="2 4">Belongs to the pyridoxal phosphate-binding protein YggS/PROSC family.</text>
</comment>
<dbReference type="GO" id="GO:0030170">
    <property type="term" value="F:pyridoxal phosphate binding"/>
    <property type="evidence" value="ECO:0007669"/>
    <property type="project" value="UniProtKB-UniRule"/>
</dbReference>
<dbReference type="RefSeq" id="WP_028385286.1">
    <property type="nucleotide sequence ID" value="NZ_CAAAJG010000005.1"/>
</dbReference>
<keyword evidence="1 2" id="KW-0663">Pyridoxal phosphate</keyword>
<dbReference type="PIRSF" id="PIRSF004848">
    <property type="entry name" value="YBL036c_PLPDEIII"/>
    <property type="match status" value="1"/>
</dbReference>
<dbReference type="HAMAP" id="MF_02087">
    <property type="entry name" value="PLP_homeostasis"/>
    <property type="match status" value="1"/>
</dbReference>
<dbReference type="CDD" id="cd06824">
    <property type="entry name" value="PLPDE_III_Yggs_like"/>
    <property type="match status" value="1"/>
</dbReference>
<dbReference type="Proteomes" id="UP000054985">
    <property type="component" value="Unassembled WGS sequence"/>
</dbReference>
<dbReference type="InterPro" id="IPR001608">
    <property type="entry name" value="Ala_racemase_N"/>
</dbReference>
<sequence>MNLSERIKAINKEICQTEISENRTPGSVSLLAVSKQQGIESIREAFNNGVKDFGENYFQEAEAKITQLKQLPICWHFIGPIQSNKTKGIASLFDWVHSVDRIKVAKLLNEFRPPEQPQLKVCLQINLAGEQTKSGVTREEAPDLAFAVSQLPHLNLRGLMTIPPPIRNPQEQYQLFRELNLLMQSINKEFDLKMDTLSMGMSDDLVPAIKAGATIVRIGRAIFGERRGASA</sequence>
<dbReference type="Gene3D" id="3.20.20.10">
    <property type="entry name" value="Alanine racemase"/>
    <property type="match status" value="1"/>
</dbReference>
<dbReference type="NCBIfam" id="TIGR00044">
    <property type="entry name" value="YggS family pyridoxal phosphate-dependent enzyme"/>
    <property type="match status" value="1"/>
</dbReference>
<dbReference type="OrthoDB" id="9804072at2"/>
<dbReference type="FunFam" id="3.20.20.10:FF:000018">
    <property type="entry name" value="Pyridoxal phosphate homeostasis protein"/>
    <property type="match status" value="1"/>
</dbReference>
<reference evidence="6 8" key="1">
    <citation type="submission" date="2015-11" db="EMBL/GenBank/DDBJ databases">
        <title>Genomic analysis of 38 Legionella species identifies large and diverse effector repertoires.</title>
        <authorList>
            <person name="Burstein D."/>
            <person name="Amaro F."/>
            <person name="Zusman T."/>
            <person name="Lifshitz Z."/>
            <person name="Cohen O."/>
            <person name="Gilbert J.A."/>
            <person name="Pupko T."/>
            <person name="Shuman H.A."/>
            <person name="Segal G."/>
        </authorList>
    </citation>
    <scope>NUCLEOTIDE SEQUENCE [LARGE SCALE GENOMIC DNA]</scope>
    <source>
        <strain evidence="6 8">ATCC 43877</strain>
    </source>
</reference>
<dbReference type="PANTHER" id="PTHR10146:SF14">
    <property type="entry name" value="PYRIDOXAL PHOSPHATE HOMEOSTASIS PROTEIN"/>
    <property type="match status" value="1"/>
</dbReference>
<evidence type="ECO:0000313" key="7">
    <source>
        <dbReference type="EMBL" id="STX62194.1"/>
    </source>
</evidence>
<dbReference type="SUPFAM" id="SSF51419">
    <property type="entry name" value="PLP-binding barrel"/>
    <property type="match status" value="1"/>
</dbReference>
<evidence type="ECO:0000256" key="4">
    <source>
        <dbReference type="RuleBase" id="RU004514"/>
    </source>
</evidence>
<evidence type="ECO:0000313" key="8">
    <source>
        <dbReference type="Proteomes" id="UP000054985"/>
    </source>
</evidence>
<dbReference type="STRING" id="39962.Lmor_2602"/>
<dbReference type="Pfam" id="PF01168">
    <property type="entry name" value="Ala_racemase_N"/>
    <property type="match status" value="1"/>
</dbReference>
<dbReference type="EMBL" id="UGOG01000001">
    <property type="protein sequence ID" value="STX62194.1"/>
    <property type="molecule type" value="Genomic_DNA"/>
</dbReference>
<evidence type="ECO:0000256" key="2">
    <source>
        <dbReference type="HAMAP-Rule" id="MF_02087"/>
    </source>
</evidence>
<organism evidence="7 9">
    <name type="scientific">Legionella moravica</name>
    <dbReference type="NCBI Taxonomy" id="39962"/>
    <lineage>
        <taxon>Bacteria</taxon>
        <taxon>Pseudomonadati</taxon>
        <taxon>Pseudomonadota</taxon>
        <taxon>Gammaproteobacteria</taxon>
        <taxon>Legionellales</taxon>
        <taxon>Legionellaceae</taxon>
        <taxon>Legionella</taxon>
    </lineage>
</organism>
<evidence type="ECO:0000313" key="6">
    <source>
        <dbReference type="EMBL" id="KTD31726.1"/>
    </source>
</evidence>
<feature type="modified residue" description="N6-(pyridoxal phosphate)lysine" evidence="2 3">
    <location>
        <position position="35"/>
    </location>
</feature>
<dbReference type="EMBL" id="LNYN01000035">
    <property type="protein sequence ID" value="KTD31726.1"/>
    <property type="molecule type" value="Genomic_DNA"/>
</dbReference>
<dbReference type="PANTHER" id="PTHR10146">
    <property type="entry name" value="PROLINE SYNTHETASE CO-TRANSCRIBED BACTERIAL HOMOLOG PROTEIN"/>
    <property type="match status" value="1"/>
</dbReference>
<evidence type="ECO:0000259" key="5">
    <source>
        <dbReference type="Pfam" id="PF01168"/>
    </source>
</evidence>
<proteinExistence type="inferred from homology"/>
<accession>A0A378JUA7</accession>
<reference evidence="7 9" key="2">
    <citation type="submission" date="2018-06" db="EMBL/GenBank/DDBJ databases">
        <authorList>
            <consortium name="Pathogen Informatics"/>
            <person name="Doyle S."/>
        </authorList>
    </citation>
    <scope>NUCLEOTIDE SEQUENCE [LARGE SCALE GENOMIC DNA]</scope>
    <source>
        <strain evidence="7 9">NCTC12239</strain>
    </source>
</reference>
<dbReference type="InterPro" id="IPR011078">
    <property type="entry name" value="PyrdxlP_homeostasis"/>
</dbReference>
<name>A0A378JUA7_9GAMM</name>
<keyword evidence="8" id="KW-1185">Reference proteome</keyword>